<organism evidence="1 2">
    <name type="scientific">Xenorhabdus bovienii str. feltiae Moldova</name>
    <dbReference type="NCBI Taxonomy" id="1398200"/>
    <lineage>
        <taxon>Bacteria</taxon>
        <taxon>Pseudomonadati</taxon>
        <taxon>Pseudomonadota</taxon>
        <taxon>Gammaproteobacteria</taxon>
        <taxon>Enterobacterales</taxon>
        <taxon>Morganellaceae</taxon>
        <taxon>Xenorhabdus</taxon>
    </lineage>
</organism>
<dbReference type="EMBL" id="CBSV010000096">
    <property type="protein sequence ID" value="CDH00784.1"/>
    <property type="molecule type" value="Genomic_DNA"/>
</dbReference>
<protein>
    <submittedName>
        <fullName evidence="1">Uncharacterized protein</fullName>
    </submittedName>
</protein>
<dbReference type="AlphaFoldDB" id="A0A077NQI9"/>
<gene>
    <name evidence="1" type="ORF">XBFM1_1850005</name>
</gene>
<reference evidence="1" key="1">
    <citation type="submission" date="2013-07" db="EMBL/GenBank/DDBJ databases">
        <title>Sub-species coevolution in mutualistic symbiosis.</title>
        <authorList>
            <person name="Murfin K."/>
            <person name="Klassen J."/>
            <person name="Lee M."/>
            <person name="Forst S."/>
            <person name="Stock P."/>
            <person name="Goodrich-Blair H."/>
        </authorList>
    </citation>
    <scope>NUCLEOTIDE SEQUENCE [LARGE SCALE GENOMIC DNA]</scope>
    <source>
        <strain evidence="1">Feltiae Moldova</strain>
    </source>
</reference>
<accession>A0A077NQI9</accession>
<name>A0A077NQI9_XENBV</name>
<proteinExistence type="predicted"/>
<sequence length="58" mass="6314">MPGLPKHLRVMGYLYVTAAMSALGGNGERVIDPLCCFRIGVPWGELHVVSSQSLLFPE</sequence>
<evidence type="ECO:0000313" key="1">
    <source>
        <dbReference type="EMBL" id="CDH00784.1"/>
    </source>
</evidence>
<dbReference type="HOGENOM" id="CLU_2995697_0_0_6"/>
<evidence type="ECO:0000313" key="2">
    <source>
        <dbReference type="Proteomes" id="UP000028487"/>
    </source>
</evidence>
<dbReference type="Proteomes" id="UP000028487">
    <property type="component" value="Unassembled WGS sequence"/>
</dbReference>
<comment type="caution">
    <text evidence="1">The sequence shown here is derived from an EMBL/GenBank/DDBJ whole genome shotgun (WGS) entry which is preliminary data.</text>
</comment>